<feature type="chain" id="PRO_5010316427" evidence="1">
    <location>
        <begin position="19"/>
        <end position="558"/>
    </location>
</feature>
<dbReference type="EMBL" id="FTPR01000001">
    <property type="protein sequence ID" value="SIT79602.1"/>
    <property type="molecule type" value="Genomic_DNA"/>
</dbReference>
<dbReference type="PANTHER" id="PTHR10579:SF43">
    <property type="entry name" value="ZINC FINGER (C3HC4-TYPE RING FINGER) FAMILY PROTEIN"/>
    <property type="match status" value="1"/>
</dbReference>
<dbReference type="SMART" id="SM00327">
    <property type="entry name" value="VWA"/>
    <property type="match status" value="1"/>
</dbReference>
<feature type="signal peptide" evidence="1">
    <location>
        <begin position="1"/>
        <end position="18"/>
    </location>
</feature>
<proteinExistence type="predicted"/>
<name>A0A1R3WP81_9RHOB</name>
<evidence type="ECO:0000313" key="3">
    <source>
        <dbReference type="EMBL" id="SIT79602.1"/>
    </source>
</evidence>
<organism evidence="3 4">
    <name type="scientific">Yoonia rosea</name>
    <dbReference type="NCBI Taxonomy" id="287098"/>
    <lineage>
        <taxon>Bacteria</taxon>
        <taxon>Pseudomonadati</taxon>
        <taxon>Pseudomonadota</taxon>
        <taxon>Alphaproteobacteria</taxon>
        <taxon>Rhodobacterales</taxon>
        <taxon>Paracoccaceae</taxon>
        <taxon>Yoonia</taxon>
    </lineage>
</organism>
<dbReference type="AlphaFoldDB" id="A0A1R3WP81"/>
<dbReference type="InterPro" id="IPR036465">
    <property type="entry name" value="vWFA_dom_sf"/>
</dbReference>
<dbReference type="InterPro" id="IPR051266">
    <property type="entry name" value="CLCR"/>
</dbReference>
<protein>
    <submittedName>
        <fullName evidence="3">Ca-activated chloride channel family protein</fullName>
    </submittedName>
</protein>
<reference evidence="4" key="1">
    <citation type="submission" date="2017-01" db="EMBL/GenBank/DDBJ databases">
        <authorList>
            <person name="Varghese N."/>
            <person name="Submissions S."/>
        </authorList>
    </citation>
    <scope>NUCLEOTIDE SEQUENCE [LARGE SCALE GENOMIC DNA]</scope>
    <source>
        <strain evidence="4">DSM 29591</strain>
    </source>
</reference>
<dbReference type="PROSITE" id="PS50234">
    <property type="entry name" value="VWFA"/>
    <property type="match status" value="1"/>
</dbReference>
<evidence type="ECO:0000256" key="1">
    <source>
        <dbReference type="SAM" id="SignalP"/>
    </source>
</evidence>
<evidence type="ECO:0000259" key="2">
    <source>
        <dbReference type="PROSITE" id="PS50234"/>
    </source>
</evidence>
<accession>A0A1R3WP81</accession>
<feature type="domain" description="VWFA" evidence="2">
    <location>
        <begin position="23"/>
        <end position="202"/>
    </location>
</feature>
<dbReference type="RefSeq" id="WP_076658577.1">
    <property type="nucleotide sequence ID" value="NZ_FTPR01000001.1"/>
</dbReference>
<gene>
    <name evidence="3" type="ORF">SAMN05421665_0972</name>
</gene>
<dbReference type="Pfam" id="PF00092">
    <property type="entry name" value="VWA"/>
    <property type="match status" value="1"/>
</dbReference>
<sequence>MRFFALVLAATISTTAVAQDSAGTVLVLDGSGSMWGQIDGEAKITIAQQAVGAILDDFPQDQRLGLTLYGHRQEGSCRDIQTIVAPALGTASEVRTAVNNIRPLGKTPMTDAIIAAAETLDYTNQAATVILVSDGVETCNPDPCAAARRLDDAGVNFTAHVIGFDVDDPIALGQMQCIAYETGGRFLRAADATELKDAIATVAAEPEIETEVLVTPDATLDAPATAMAGATITVRWNGPAAAGDSLTIAAPDTQSFVYVAEGQPAQLRMPADPGVYEIRYIYGPNDEIAATHRITVTPADAFIDAPANAIAGETLLLVWSGPDNEGDYLAVGPAGSEAYINFAYLYQGNPAPLVMPIEPGVYELRYHEGQNDAVVFARSIEVNAADIHVAVPASAPAGETLQLPWVGPENEGDYLAVGQVGGEGYINFAYLYEGNPAPLVMPVVPGEYEIRYHAGQDETVLFTSTIDLTPVTATLEAAETAKAGEILTVTWDGPGYVYDFVAIGALDEEGYQSGSWRYTHEGNPLTITAPLAPGQYEVRYFLGQGEVAIASRPLIVTE</sequence>
<dbReference type="InterPro" id="IPR002035">
    <property type="entry name" value="VWF_A"/>
</dbReference>
<dbReference type="OrthoDB" id="9783818at2"/>
<keyword evidence="1" id="KW-0732">Signal</keyword>
<evidence type="ECO:0000313" key="4">
    <source>
        <dbReference type="Proteomes" id="UP000186997"/>
    </source>
</evidence>
<dbReference type="PANTHER" id="PTHR10579">
    <property type="entry name" value="CALCIUM-ACTIVATED CHLORIDE CHANNEL REGULATOR"/>
    <property type="match status" value="1"/>
</dbReference>
<dbReference type="SUPFAM" id="SSF53300">
    <property type="entry name" value="vWA-like"/>
    <property type="match status" value="1"/>
</dbReference>
<dbReference type="STRING" id="287098.SAMN05421665_0972"/>
<dbReference type="Proteomes" id="UP000186997">
    <property type="component" value="Unassembled WGS sequence"/>
</dbReference>
<keyword evidence="4" id="KW-1185">Reference proteome</keyword>
<dbReference type="Gene3D" id="3.40.50.410">
    <property type="entry name" value="von Willebrand factor, type A domain"/>
    <property type="match status" value="1"/>
</dbReference>